<keyword evidence="3 6" id="KW-0378">Hydrolase</keyword>
<evidence type="ECO:0000313" key="9">
    <source>
        <dbReference type="EMBL" id="SMP73208.1"/>
    </source>
</evidence>
<sequence>MKKLARTSTLLLCLALPALPAMAQEAGVSVDRMSRLRGLVPEKQLEEQATMQYEELKQQARQKGVLAADTDPQLQRVRAISRRIIANATRWNPGASDWQWEINLIRADSVNAFCMPGGKIAFFSGLVDKLKLTDDEIAIVAGHEIAHALREHGRERVAKGNLLQLGANLGSAIFGLGQTGQMVVGQGAQLALLRFSREDETEADTVGLDLVARAGYDPRAGVALWRKMAMLEKSAPPQWLSSHPSGSNRIAQIQKTLPQVMPVYAKAVNAQSGALPPYRSNVQGVAPVQ</sequence>
<evidence type="ECO:0000256" key="7">
    <source>
        <dbReference type="SAM" id="SignalP"/>
    </source>
</evidence>
<keyword evidence="10" id="KW-1185">Reference proteome</keyword>
<keyword evidence="1 6" id="KW-0645">Protease</keyword>
<evidence type="ECO:0000256" key="3">
    <source>
        <dbReference type="ARBA" id="ARBA00022801"/>
    </source>
</evidence>
<dbReference type="Pfam" id="PF01435">
    <property type="entry name" value="Peptidase_M48"/>
    <property type="match status" value="1"/>
</dbReference>
<feature type="domain" description="Peptidase M48" evidence="8">
    <location>
        <begin position="76"/>
        <end position="256"/>
    </location>
</feature>
<dbReference type="RefSeq" id="WP_283444218.1">
    <property type="nucleotide sequence ID" value="NZ_FXUL01000019.1"/>
</dbReference>
<dbReference type="InterPro" id="IPR001915">
    <property type="entry name" value="Peptidase_M48"/>
</dbReference>
<evidence type="ECO:0000256" key="6">
    <source>
        <dbReference type="RuleBase" id="RU003983"/>
    </source>
</evidence>
<evidence type="ECO:0000256" key="4">
    <source>
        <dbReference type="ARBA" id="ARBA00022833"/>
    </source>
</evidence>
<feature type="signal peptide" evidence="7">
    <location>
        <begin position="1"/>
        <end position="23"/>
    </location>
</feature>
<dbReference type="PANTHER" id="PTHR22726">
    <property type="entry name" value="METALLOENDOPEPTIDASE OMA1"/>
    <property type="match status" value="1"/>
</dbReference>
<gene>
    <name evidence="9" type="ORF">SAMN06295970_11927</name>
</gene>
<comment type="similarity">
    <text evidence="6">Belongs to the peptidase M48 family.</text>
</comment>
<dbReference type="EMBL" id="FXUL01000019">
    <property type="protein sequence ID" value="SMP73208.1"/>
    <property type="molecule type" value="Genomic_DNA"/>
</dbReference>
<name>A0ABY1QLJ8_9BURK</name>
<accession>A0ABY1QLJ8</accession>
<dbReference type="Gene3D" id="3.30.2010.10">
    <property type="entry name" value="Metalloproteases ('zincins'), catalytic domain"/>
    <property type="match status" value="1"/>
</dbReference>
<evidence type="ECO:0000256" key="2">
    <source>
        <dbReference type="ARBA" id="ARBA00022723"/>
    </source>
</evidence>
<proteinExistence type="inferred from homology"/>
<comment type="cofactor">
    <cofactor evidence="6">
        <name>Zn(2+)</name>
        <dbReference type="ChEBI" id="CHEBI:29105"/>
    </cofactor>
    <text evidence="6">Binds 1 zinc ion per subunit.</text>
</comment>
<evidence type="ECO:0000256" key="5">
    <source>
        <dbReference type="ARBA" id="ARBA00023049"/>
    </source>
</evidence>
<dbReference type="PANTHER" id="PTHR22726:SF1">
    <property type="entry name" value="METALLOENDOPEPTIDASE OMA1, MITOCHONDRIAL"/>
    <property type="match status" value="1"/>
</dbReference>
<evidence type="ECO:0000256" key="1">
    <source>
        <dbReference type="ARBA" id="ARBA00022670"/>
    </source>
</evidence>
<protein>
    <submittedName>
        <fullName evidence="9">Peptidase family M48</fullName>
    </submittedName>
</protein>
<evidence type="ECO:0000259" key="8">
    <source>
        <dbReference type="Pfam" id="PF01435"/>
    </source>
</evidence>
<organism evidence="9 10">
    <name type="scientific">Noviherbaspirillum suwonense</name>
    <dbReference type="NCBI Taxonomy" id="1224511"/>
    <lineage>
        <taxon>Bacteria</taxon>
        <taxon>Pseudomonadati</taxon>
        <taxon>Pseudomonadota</taxon>
        <taxon>Betaproteobacteria</taxon>
        <taxon>Burkholderiales</taxon>
        <taxon>Oxalobacteraceae</taxon>
        <taxon>Noviherbaspirillum</taxon>
    </lineage>
</organism>
<evidence type="ECO:0000313" key="10">
    <source>
        <dbReference type="Proteomes" id="UP001158049"/>
    </source>
</evidence>
<comment type="caution">
    <text evidence="9">The sequence shown here is derived from an EMBL/GenBank/DDBJ whole genome shotgun (WGS) entry which is preliminary data.</text>
</comment>
<dbReference type="InterPro" id="IPR051156">
    <property type="entry name" value="Mito/Outer_Membr_Metalloprot"/>
</dbReference>
<reference evidence="9 10" key="1">
    <citation type="submission" date="2017-05" db="EMBL/GenBank/DDBJ databases">
        <authorList>
            <person name="Varghese N."/>
            <person name="Submissions S."/>
        </authorList>
    </citation>
    <scope>NUCLEOTIDE SEQUENCE [LARGE SCALE GENOMIC DNA]</scope>
    <source>
        <strain evidence="9 10">DSM 26001</strain>
    </source>
</reference>
<keyword evidence="5 6" id="KW-0482">Metalloprotease</keyword>
<keyword evidence="2" id="KW-0479">Metal-binding</keyword>
<dbReference type="Proteomes" id="UP001158049">
    <property type="component" value="Unassembled WGS sequence"/>
</dbReference>
<dbReference type="CDD" id="cd07331">
    <property type="entry name" value="M48C_Oma1_like"/>
    <property type="match status" value="1"/>
</dbReference>
<feature type="chain" id="PRO_5046209908" evidence="7">
    <location>
        <begin position="24"/>
        <end position="289"/>
    </location>
</feature>
<keyword evidence="7" id="KW-0732">Signal</keyword>
<keyword evidence="4 6" id="KW-0862">Zinc</keyword>